<evidence type="ECO:0000313" key="5">
    <source>
        <dbReference type="EMBL" id="MBC2770298.1"/>
    </source>
</evidence>
<protein>
    <submittedName>
        <fullName evidence="5">Ureidoglycolate lyase</fullName>
    </submittedName>
</protein>
<comment type="catalytic activity">
    <reaction evidence="4">
        <text>(S)-ureidoglycolate = urea + glyoxylate</text>
        <dbReference type="Rhea" id="RHEA:11304"/>
        <dbReference type="ChEBI" id="CHEBI:16199"/>
        <dbReference type="ChEBI" id="CHEBI:36655"/>
        <dbReference type="ChEBI" id="CHEBI:57296"/>
        <dbReference type="EC" id="4.3.2.3"/>
    </reaction>
</comment>
<dbReference type="GO" id="GO:0000256">
    <property type="term" value="P:allantoin catabolic process"/>
    <property type="evidence" value="ECO:0007669"/>
    <property type="project" value="InterPro"/>
</dbReference>
<organism evidence="5 6">
    <name type="scientific">Pusillimonas minor</name>
    <dbReference type="NCBI Taxonomy" id="2697024"/>
    <lineage>
        <taxon>Bacteria</taxon>
        <taxon>Pseudomonadati</taxon>
        <taxon>Pseudomonadota</taxon>
        <taxon>Betaproteobacteria</taxon>
        <taxon>Burkholderiales</taxon>
        <taxon>Alcaligenaceae</taxon>
        <taxon>Pusillimonas</taxon>
    </lineage>
</organism>
<comment type="caution">
    <text evidence="5">The sequence shown here is derived from an EMBL/GenBank/DDBJ whole genome shotgun (WGS) entry which is preliminary data.</text>
</comment>
<dbReference type="Pfam" id="PF04115">
    <property type="entry name" value="Ureidogly_lyase"/>
    <property type="match status" value="1"/>
</dbReference>
<dbReference type="InterPro" id="IPR011051">
    <property type="entry name" value="RmlC_Cupin_sf"/>
</dbReference>
<dbReference type="PANTHER" id="PTHR21221:SF1">
    <property type="entry name" value="UREIDOGLYCOLATE LYASE"/>
    <property type="match status" value="1"/>
</dbReference>
<reference evidence="5 6" key="1">
    <citation type="submission" date="2020-08" db="EMBL/GenBank/DDBJ databases">
        <title>Paraeoetvoesia sp. YC-7-48 draft genome sequence.</title>
        <authorList>
            <person name="Yao L."/>
        </authorList>
    </citation>
    <scope>NUCLEOTIDE SEQUENCE [LARGE SCALE GENOMIC DNA]</scope>
    <source>
        <strain evidence="6">YC-7-48</strain>
    </source>
</reference>
<keyword evidence="6" id="KW-1185">Reference proteome</keyword>
<dbReference type="SUPFAM" id="SSF51182">
    <property type="entry name" value="RmlC-like cupins"/>
    <property type="match status" value="1"/>
</dbReference>
<gene>
    <name evidence="5" type="ORF">GTU67_10290</name>
</gene>
<keyword evidence="2" id="KW-0659">Purine metabolism</keyword>
<dbReference type="EMBL" id="JACJUU010000007">
    <property type="protein sequence ID" value="MBC2770298.1"/>
    <property type="molecule type" value="Genomic_DNA"/>
</dbReference>
<evidence type="ECO:0000256" key="4">
    <source>
        <dbReference type="ARBA" id="ARBA00047684"/>
    </source>
</evidence>
<evidence type="ECO:0000313" key="6">
    <source>
        <dbReference type="Proteomes" id="UP000545386"/>
    </source>
</evidence>
<evidence type="ECO:0000256" key="2">
    <source>
        <dbReference type="ARBA" id="ARBA00022631"/>
    </source>
</evidence>
<dbReference type="GO" id="GO:0050385">
    <property type="term" value="F:ureidoglycolate lyase activity"/>
    <property type="evidence" value="ECO:0007669"/>
    <property type="project" value="UniProtKB-EC"/>
</dbReference>
<dbReference type="GO" id="GO:0004848">
    <property type="term" value="F:ureidoglycolate hydrolase activity"/>
    <property type="evidence" value="ECO:0007669"/>
    <property type="project" value="InterPro"/>
</dbReference>
<dbReference type="InterPro" id="IPR047233">
    <property type="entry name" value="UAH_cupin"/>
</dbReference>
<dbReference type="PANTHER" id="PTHR21221">
    <property type="entry name" value="UREIDOGLYCOLATE HYDROLASE"/>
    <property type="match status" value="1"/>
</dbReference>
<dbReference type="Proteomes" id="UP000545386">
    <property type="component" value="Unassembled WGS sequence"/>
</dbReference>
<proteinExistence type="predicted"/>
<dbReference type="Gene3D" id="2.60.120.480">
    <property type="entry name" value="Ureidoglycolate hydrolase"/>
    <property type="match status" value="1"/>
</dbReference>
<dbReference type="GO" id="GO:0006144">
    <property type="term" value="P:purine nucleobase metabolic process"/>
    <property type="evidence" value="ECO:0007669"/>
    <property type="project" value="UniProtKB-KW"/>
</dbReference>
<evidence type="ECO:0000256" key="3">
    <source>
        <dbReference type="ARBA" id="ARBA00023239"/>
    </source>
</evidence>
<dbReference type="NCBIfam" id="NF009932">
    <property type="entry name" value="PRK13395.1"/>
    <property type="match status" value="1"/>
</dbReference>
<dbReference type="RefSeq" id="WP_185779983.1">
    <property type="nucleotide sequence ID" value="NZ_JACJUU010000007.1"/>
</dbReference>
<keyword evidence="3 5" id="KW-0456">Lyase</keyword>
<dbReference type="AlphaFoldDB" id="A0A842HRP1"/>
<sequence>MPNLIKLERLTKAKFAPFGDVIAMEDNDWFPINNGTTRRYHHVGKVQIRGDDGQAGISLARGGAFHFPISVSMLERHPLGSQAWIPTGNTPFIVVVAPNGNDDRPDESNIRAFYAEGHQGVNYHAGTWHHPLLTLAQQGDFIVVDRIGTTPNCDECDLHQQFVVDGSYADDH</sequence>
<accession>A0A842HRP1</accession>
<dbReference type="CDD" id="cd20298">
    <property type="entry name" value="cupin_UAH"/>
    <property type="match status" value="1"/>
</dbReference>
<dbReference type="InterPro" id="IPR024060">
    <property type="entry name" value="Ureidoglycolate_lyase_dom_sf"/>
</dbReference>
<dbReference type="PIRSF" id="PIRSF017306">
    <property type="entry name" value="Ureidogly_hydro"/>
    <property type="match status" value="1"/>
</dbReference>
<dbReference type="InterPro" id="IPR007247">
    <property type="entry name" value="Ureidogly_lyase"/>
</dbReference>
<evidence type="ECO:0000256" key="1">
    <source>
        <dbReference type="ARBA" id="ARBA00011738"/>
    </source>
</evidence>
<name>A0A842HRP1_9BURK</name>
<comment type="subunit">
    <text evidence="1">Homodimer.</text>
</comment>